<evidence type="ECO:0000256" key="2">
    <source>
        <dbReference type="ARBA" id="ARBA00022729"/>
    </source>
</evidence>
<protein>
    <submittedName>
        <fullName evidence="6">Type 3 secretion system secretin</fullName>
    </submittedName>
</protein>
<dbReference type="InterPro" id="IPR001775">
    <property type="entry name" value="GspD/PilQ"/>
</dbReference>
<evidence type="ECO:0000313" key="6">
    <source>
        <dbReference type="EMBL" id="QYF48033.1"/>
    </source>
</evidence>
<proteinExistence type="inferred from homology"/>
<gene>
    <name evidence="6" type="ORF">RHABOEDO_000123</name>
</gene>
<name>A0ABX8UYJ1_9BACT</name>
<accession>A0ABX8UYJ1</accession>
<dbReference type="InterPro" id="IPR050810">
    <property type="entry name" value="Bact_Secretion_Sys_Channel"/>
</dbReference>
<dbReference type="InterPro" id="IPR004846">
    <property type="entry name" value="T2SS/T3SS_dom"/>
</dbReference>
<dbReference type="RefSeq" id="WP_215216407.1">
    <property type="nucleotide sequence ID" value="NZ_CP075587.1"/>
</dbReference>
<sequence>MKNVLLYFCLATITLSGQTLSDKLLQKENSSSAKTDVLLKEINERIYLLRSQLQEGYHQVQTLYDTKANEERFQALLAEVNTMKQKIQAQEKQWREIVIKESKQEEEGYALWDQEETTLAHLIMEYGALDYLYIVPPEMANMKLNMHSNVPIPRESWNDVLEIILSHNGIGIKNINPYARQLYLLKQEPACIERIASSLEQLLLTPEHSRVFYVFSPPIEHIKSIKQFFEKFSDPKQTFIYQIGPKIGIVSNREEVQKILHLYQSVWGQMQGRVSRVIPVLKMSVKEMEKILQSFFSESIEKTRTPLNKNEQEGLTIFSLLQGNSLVAIGRKEAVDKAERVVRETEDQLQNPAEMTVYLYPCRHSSPNDLAQVLEKVYTSLLAASSDTKKEAELNYSAPGSPFKRPPDGYPPVPPLVVAPKPIHSNTLSTVGIDYGSDHFIPDPKTGTLLMVVRRDALGKIKNLIRNLDIPKKMVQIEVLLFEKQLNCENSLGINLLKLGTKNVLKWSSNVAPSGSGVLEFLLHNNSSKHFPAYDLAYSFLMSQDDIQLNAAPSIITVNQTPATISIVEEISINNGAAPLDTNKGTAFEKSFSRAQYGIVITLVPTIHLPSIDEVNMEETGFVTLKTNVTFDTTRHDEHKDRPLVNRRHIENEVCIADGQTIILGGLRRKASQDKEEKIPFLGDIPGLGKLFGATKLRSNDTEMFIFITPKIILDAKEQLQQILYEELQKRPGDQPEFLDCLVEAQEKARYKKIKNGLSCLIEK</sequence>
<feature type="domain" description="Type II/III secretion system secretin-like" evidence="5">
    <location>
        <begin position="541"/>
        <end position="713"/>
    </location>
</feature>
<evidence type="ECO:0000256" key="1">
    <source>
        <dbReference type="ARBA" id="ARBA00004370"/>
    </source>
</evidence>
<dbReference type="PANTHER" id="PTHR30332">
    <property type="entry name" value="PROBABLE GENERAL SECRETION PATHWAY PROTEIN D"/>
    <property type="match status" value="1"/>
</dbReference>
<comment type="similarity">
    <text evidence="4">Belongs to the bacterial secretin family.</text>
</comment>
<evidence type="ECO:0000259" key="5">
    <source>
        <dbReference type="Pfam" id="PF00263"/>
    </source>
</evidence>
<dbReference type="InterPro" id="IPR038591">
    <property type="entry name" value="NolW-like_sf"/>
</dbReference>
<dbReference type="EMBL" id="CP075587">
    <property type="protein sequence ID" value="QYF48033.1"/>
    <property type="molecule type" value="Genomic_DNA"/>
</dbReference>
<evidence type="ECO:0000256" key="4">
    <source>
        <dbReference type="RuleBase" id="RU004003"/>
    </source>
</evidence>
<dbReference type="PRINTS" id="PR00811">
    <property type="entry name" value="BCTERIALGSPD"/>
</dbReference>
<evidence type="ECO:0000256" key="3">
    <source>
        <dbReference type="ARBA" id="ARBA00023136"/>
    </source>
</evidence>
<evidence type="ECO:0000313" key="7">
    <source>
        <dbReference type="Proteomes" id="UP000826014"/>
    </source>
</evidence>
<keyword evidence="2" id="KW-0732">Signal</keyword>
<dbReference type="Proteomes" id="UP000826014">
    <property type="component" value="Chromosome"/>
</dbReference>
<keyword evidence="7" id="KW-1185">Reference proteome</keyword>
<comment type="subcellular location">
    <subcellularLocation>
        <location evidence="1">Membrane</location>
    </subcellularLocation>
</comment>
<reference evidence="6 7" key="1">
    <citation type="journal article" date="2022" name="bioRxiv">
        <title>Ecology and evolution of chlamydial symbionts of arthropods.</title>
        <authorList>
            <person name="Halter T."/>
            <person name="Koestlbacher S."/>
            <person name="Collingro A."/>
            <person name="Sixt B.S."/>
            <person name="Toenshoff E.R."/>
            <person name="Hendrickx F."/>
            <person name="Kostanjsek R."/>
            <person name="Horn M."/>
        </authorList>
    </citation>
    <scope>NUCLEOTIDE SEQUENCE [LARGE SCALE GENOMIC DNA]</scope>
    <source>
        <strain evidence="6">W744xW776</strain>
    </source>
</reference>
<dbReference type="PANTHER" id="PTHR30332:SF24">
    <property type="entry name" value="SECRETIN GSPD-RELATED"/>
    <property type="match status" value="1"/>
</dbReference>
<organism evidence="6 7">
    <name type="scientific">Candidatus Rhabdochlamydia oedothoracis</name>
    <dbReference type="NCBI Taxonomy" id="2720720"/>
    <lineage>
        <taxon>Bacteria</taxon>
        <taxon>Pseudomonadati</taxon>
        <taxon>Chlamydiota</taxon>
        <taxon>Chlamydiia</taxon>
        <taxon>Parachlamydiales</taxon>
        <taxon>Candidatus Rhabdochlamydiaceae</taxon>
        <taxon>Candidatus Rhabdochlamydia</taxon>
    </lineage>
</organism>
<keyword evidence="3" id="KW-0472">Membrane</keyword>
<dbReference type="Pfam" id="PF00263">
    <property type="entry name" value="Secretin"/>
    <property type="match status" value="1"/>
</dbReference>
<dbReference type="Gene3D" id="3.30.1370.120">
    <property type="match status" value="2"/>
</dbReference>